<dbReference type="GO" id="GO:0031990">
    <property type="term" value="P:mRNA export from nucleus in response to heat stress"/>
    <property type="evidence" value="ECO:0007669"/>
    <property type="project" value="TreeGrafter"/>
</dbReference>
<evidence type="ECO:0000313" key="2">
    <source>
        <dbReference type="EMBL" id="CCK68985.1"/>
    </source>
</evidence>
<keyword evidence="3" id="KW-1185">Reference proteome</keyword>
<dbReference type="OMA" id="NDNEGKH"/>
<feature type="region of interest" description="Disordered" evidence="1">
    <location>
        <begin position="85"/>
        <end position="126"/>
    </location>
</feature>
<dbReference type="OrthoDB" id="5370852at2759"/>
<feature type="region of interest" description="Disordered" evidence="1">
    <location>
        <begin position="517"/>
        <end position="555"/>
    </location>
</feature>
<evidence type="ECO:0008006" key="4">
    <source>
        <dbReference type="Google" id="ProtNLM"/>
    </source>
</evidence>
<feature type="region of interest" description="Disordered" evidence="1">
    <location>
        <begin position="439"/>
        <end position="463"/>
    </location>
</feature>
<feature type="region of interest" description="Disordered" evidence="1">
    <location>
        <begin position="38"/>
        <end position="73"/>
    </location>
</feature>
<dbReference type="InterPro" id="IPR034432">
    <property type="entry name" value="Nup60"/>
</dbReference>
<dbReference type="KEGG" id="kng:KNAG_0B05520"/>
<dbReference type="GO" id="GO:0017056">
    <property type="term" value="F:structural constituent of nuclear pore"/>
    <property type="evidence" value="ECO:0007669"/>
    <property type="project" value="InterPro"/>
</dbReference>
<feature type="compositionally biased region" description="Polar residues" evidence="1">
    <location>
        <begin position="282"/>
        <end position="300"/>
    </location>
</feature>
<dbReference type="GO" id="GO:0016973">
    <property type="term" value="P:poly(A)+ mRNA export from nucleus"/>
    <property type="evidence" value="ECO:0007669"/>
    <property type="project" value="TreeGrafter"/>
</dbReference>
<organism evidence="2 3">
    <name type="scientific">Huiozyma naganishii (strain ATCC MYA-139 / BCRC 22969 / CBS 8797 / KCTC 17520 / NBRC 10181 / NCYC 3082 / Yp74L-3)</name>
    <name type="common">Yeast</name>
    <name type="synonym">Kazachstania naganishii</name>
    <dbReference type="NCBI Taxonomy" id="1071383"/>
    <lineage>
        <taxon>Eukaryota</taxon>
        <taxon>Fungi</taxon>
        <taxon>Dikarya</taxon>
        <taxon>Ascomycota</taxon>
        <taxon>Saccharomycotina</taxon>
        <taxon>Saccharomycetes</taxon>
        <taxon>Saccharomycetales</taxon>
        <taxon>Saccharomycetaceae</taxon>
        <taxon>Huiozyma</taxon>
    </lineage>
</organism>
<evidence type="ECO:0000313" key="3">
    <source>
        <dbReference type="Proteomes" id="UP000006310"/>
    </source>
</evidence>
<feature type="compositionally biased region" description="Low complexity" evidence="1">
    <location>
        <begin position="329"/>
        <end position="346"/>
    </location>
</feature>
<accession>J7R2F7</accession>
<dbReference type="STRING" id="1071383.J7R2F7"/>
<gene>
    <name evidence="2" type="primary">KNAG0B05520</name>
    <name evidence="2" type="ordered locus">KNAG_0B05520</name>
</gene>
<dbReference type="HOGENOM" id="CLU_037434_0_0_1"/>
<feature type="compositionally biased region" description="Basic and acidic residues" evidence="1">
    <location>
        <begin position="44"/>
        <end position="53"/>
    </location>
</feature>
<feature type="region of interest" description="Disordered" evidence="1">
    <location>
        <begin position="329"/>
        <end position="427"/>
    </location>
</feature>
<feature type="compositionally biased region" description="Basic and acidic residues" evidence="1">
    <location>
        <begin position="103"/>
        <end position="120"/>
    </location>
</feature>
<protein>
    <recommendedName>
        <fullName evidence="4">Nucleoporin NUP60</fullName>
    </recommendedName>
</protein>
<dbReference type="GO" id="GO:0044615">
    <property type="term" value="C:nuclear pore nuclear basket"/>
    <property type="evidence" value="ECO:0007669"/>
    <property type="project" value="InterPro"/>
</dbReference>
<sequence length="571" mass="62249">MTSSKGSKSFRQWNSVAPYRDPVVKVTNRKPSFLSKMRTLFKSGHGEGEEHSSVKRRSGLSQGDENVAQVPGGFFEVDQRSLDEFKSNSRVSSRGAGMSMTEDGSRVSRTADDTQLRQEQGDESEANVSNAKLANFFAEKGDVPLTDIELEGVMSLLQKSKKFESRNSSFANATAPVISKDDHYTPDRLFKNNRVLSTSSTMANSSFKVPTFTPKYENQTGGSRNYSLRSISSAAGSDASNTSARRVFDYSGMPSPYRAVVLKYNSATKKCPRNKDVRRRSMSQLEHGSVKTSKQNNSVTKMARQKPEKKLSNVASALVTLLDNNDNNANTTVTTNTTTTRTQNGTSQLANPYSSYAHKHKPLPPLLDDKPSEQPQKTGLSLPPPPPIKENVDTIDVKAPPPGPITSSDLAERPTGSTDTKQDTASALEQERVKLHQPVRSSSLRSNVVVAPTPATEPVTKKTQQVKPVAKSVAPSTPAFSFGFGKSEATTPFKPLPMAAPVEDTKKPAVAALPLAELKKPEPTMSKSAERISPAEQEEYTFDFDTPSSSNVDVSGIDDTEVDKYKSMFVF</sequence>
<dbReference type="GeneID" id="34524635"/>
<reference evidence="2 3" key="1">
    <citation type="journal article" date="2011" name="Proc. Natl. Acad. Sci. U.S.A.">
        <title>Evolutionary erosion of yeast sex chromosomes by mating-type switching accidents.</title>
        <authorList>
            <person name="Gordon J.L."/>
            <person name="Armisen D."/>
            <person name="Proux-Wera E."/>
            <person name="Oheigeartaigh S.S."/>
            <person name="Byrne K.P."/>
            <person name="Wolfe K.H."/>
        </authorList>
    </citation>
    <scope>NUCLEOTIDE SEQUENCE [LARGE SCALE GENOMIC DNA]</scope>
    <source>
        <strain evidence="3">ATCC MYA-139 / BCRC 22969 / CBS 8797 / CCRC 22969 / KCTC 17520 / NBRC 10181 / NCYC 3082</strain>
    </source>
</reference>
<name>J7R2F7_HUIN7</name>
<evidence type="ECO:0000256" key="1">
    <source>
        <dbReference type="SAM" id="MobiDB-lite"/>
    </source>
</evidence>
<dbReference type="PANTHER" id="PTHR28284:SF1">
    <property type="entry name" value="NUCLEOPORIN NUP60"/>
    <property type="match status" value="1"/>
</dbReference>
<dbReference type="Proteomes" id="UP000006310">
    <property type="component" value="Chromosome 2"/>
</dbReference>
<feature type="compositionally biased region" description="Polar residues" evidence="1">
    <location>
        <begin position="405"/>
        <end position="427"/>
    </location>
</feature>
<feature type="region of interest" description="Disordered" evidence="1">
    <location>
        <begin position="271"/>
        <end position="310"/>
    </location>
</feature>
<dbReference type="GO" id="GO:0006607">
    <property type="term" value="P:NLS-bearing protein import into nucleus"/>
    <property type="evidence" value="ECO:0007669"/>
    <property type="project" value="TreeGrafter"/>
</dbReference>
<dbReference type="RefSeq" id="XP_022463231.1">
    <property type="nucleotide sequence ID" value="XM_022606546.1"/>
</dbReference>
<dbReference type="EMBL" id="HE978315">
    <property type="protein sequence ID" value="CCK68985.1"/>
    <property type="molecule type" value="Genomic_DNA"/>
</dbReference>
<reference evidence="3" key="2">
    <citation type="submission" date="2012-08" db="EMBL/GenBank/DDBJ databases">
        <title>Genome sequence of Kazachstania naganishii.</title>
        <authorList>
            <person name="Gordon J.L."/>
            <person name="Armisen D."/>
            <person name="Proux-Wera E."/>
            <person name="OhEigeartaigh S.S."/>
            <person name="Byrne K.P."/>
            <person name="Wolfe K.H."/>
        </authorList>
    </citation>
    <scope>NUCLEOTIDE SEQUENCE [LARGE SCALE GENOMIC DNA]</scope>
    <source>
        <strain evidence="3">ATCC MYA-139 / BCRC 22969 / CBS 8797 / CCRC 22969 / KCTC 17520 / NBRC 10181 / NCYC 3082</strain>
    </source>
</reference>
<dbReference type="PANTHER" id="PTHR28284">
    <property type="entry name" value="NUCLEOPORIN NUP60"/>
    <property type="match status" value="1"/>
</dbReference>
<dbReference type="GO" id="GO:0034398">
    <property type="term" value="P:telomere tethering at nuclear periphery"/>
    <property type="evidence" value="ECO:0007669"/>
    <property type="project" value="TreeGrafter"/>
</dbReference>
<proteinExistence type="predicted"/>
<feature type="compositionally biased region" description="Basic residues" evidence="1">
    <location>
        <begin position="271"/>
        <end position="281"/>
    </location>
</feature>
<dbReference type="eggNOG" id="ENOG502RZ4Z">
    <property type="taxonomic scope" value="Eukaryota"/>
</dbReference>
<dbReference type="GO" id="GO:0008298">
    <property type="term" value="P:intracellular mRNA localization"/>
    <property type="evidence" value="ECO:0007669"/>
    <property type="project" value="TreeGrafter"/>
</dbReference>
<dbReference type="AlphaFoldDB" id="J7R2F7"/>